<dbReference type="AlphaFoldDB" id="A0AAX3NW79"/>
<dbReference type="GO" id="GO:0030254">
    <property type="term" value="P:protein secretion by the type III secretion system"/>
    <property type="evidence" value="ECO:0007669"/>
    <property type="project" value="InterPro"/>
</dbReference>
<dbReference type="Gene3D" id="3.30.1460.10">
    <property type="match status" value="1"/>
</dbReference>
<sequence length="175" mass="18917">MRASSFASKGLSVECIIVKPYQQIVSEWLLLAGEQQGVALSLGSDGHCRVPFGLDGECLVEVPDNDELQACYLYIPLLRLPDDAASQLRLTRSALELNMFGLATGGSQISLDSRSNHLVLTFSSLIDMLDKTLFMQTLGEFLDLGVTLQTQLQALSARQETAAIPSPLSGVMIPC</sequence>
<reference evidence="1" key="1">
    <citation type="submission" date="2023-02" db="EMBL/GenBank/DDBJ databases">
        <title>The sequence of Aeromonas allosaccharophila K520.</title>
        <authorList>
            <person name="Luo X."/>
        </authorList>
    </citation>
    <scope>NUCLEOTIDE SEQUENCE</scope>
    <source>
        <strain evidence="1">K520</strain>
    </source>
</reference>
<dbReference type="CDD" id="cd17034">
    <property type="entry name" value="T3SC_IA_ShcO1-like"/>
    <property type="match status" value="1"/>
</dbReference>
<name>A0AAX3NW79_9GAMM</name>
<dbReference type="Pfam" id="PF05932">
    <property type="entry name" value="CesT"/>
    <property type="match status" value="1"/>
</dbReference>
<evidence type="ECO:0000313" key="1">
    <source>
        <dbReference type="EMBL" id="WED77770.1"/>
    </source>
</evidence>
<organism evidence="1 2">
    <name type="scientific">Aeromonas allosaccharophila</name>
    <dbReference type="NCBI Taxonomy" id="656"/>
    <lineage>
        <taxon>Bacteria</taxon>
        <taxon>Pseudomonadati</taxon>
        <taxon>Pseudomonadota</taxon>
        <taxon>Gammaproteobacteria</taxon>
        <taxon>Aeromonadales</taxon>
        <taxon>Aeromonadaceae</taxon>
        <taxon>Aeromonas</taxon>
    </lineage>
</organism>
<dbReference type="RefSeq" id="WP_275057653.1">
    <property type="nucleotide sequence ID" value="NZ_CP118988.1"/>
</dbReference>
<dbReference type="EMBL" id="CP118988">
    <property type="protein sequence ID" value="WED77770.1"/>
    <property type="molecule type" value="Genomic_DNA"/>
</dbReference>
<protein>
    <submittedName>
        <fullName evidence="1">CesT family type III secretion system chaperone</fullName>
    </submittedName>
</protein>
<evidence type="ECO:0000313" key="2">
    <source>
        <dbReference type="Proteomes" id="UP001213721"/>
    </source>
</evidence>
<proteinExistence type="predicted"/>
<accession>A0AAX3NW79</accession>
<dbReference type="InterPro" id="IPR010261">
    <property type="entry name" value="Tir_chaperone"/>
</dbReference>
<dbReference type="SUPFAM" id="SSF69635">
    <property type="entry name" value="Type III secretory system chaperone-like"/>
    <property type="match status" value="1"/>
</dbReference>
<gene>
    <name evidence="1" type="ORF">PYU98_05925</name>
</gene>
<dbReference type="Proteomes" id="UP001213721">
    <property type="component" value="Chromosome"/>
</dbReference>